<dbReference type="AlphaFoldDB" id="A0A382QP82"/>
<evidence type="ECO:0000313" key="2">
    <source>
        <dbReference type="EMBL" id="SVC86748.1"/>
    </source>
</evidence>
<dbReference type="InterPro" id="IPR038071">
    <property type="entry name" value="UROD/MetE-like_sf"/>
</dbReference>
<name>A0A382QP82_9ZZZZ</name>
<protein>
    <recommendedName>
        <fullName evidence="1">Cobalamin-independent methionine synthase MetE C-terminal/archaeal domain-containing protein</fullName>
    </recommendedName>
</protein>
<gene>
    <name evidence="2" type="ORF">METZ01_LOCUS339602</name>
</gene>
<dbReference type="Pfam" id="PF01717">
    <property type="entry name" value="Meth_synt_2"/>
    <property type="match status" value="1"/>
</dbReference>
<accession>A0A382QP82</accession>
<feature type="domain" description="Cobalamin-independent methionine synthase MetE C-terminal/archaeal" evidence="1">
    <location>
        <begin position="60"/>
        <end position="242"/>
    </location>
</feature>
<dbReference type="PANTHER" id="PTHR43844">
    <property type="entry name" value="METHIONINE SYNTHASE"/>
    <property type="match status" value="1"/>
</dbReference>
<dbReference type="InterPro" id="IPR002629">
    <property type="entry name" value="Met_Synth_C/arc"/>
</dbReference>
<sequence length="268" mass="29872">QGTRQVVGAKLRQTRRLTGNQTPFVMANAPGPVKVTVPSPSQFPAISYLAGITDQFYPTRSDLIRELSGIVKSEVAALAEDGVAYIQLDAPRYSYYVDTKWREHLRGWGEDPDRMFMEAVPADSHCIDGAKREGLTVALHICRGNNESKWYAEGGYEPIAEQLFGSLDVDRFLLEYDTDRAGTFEPLRFVPPGKDVVLGLVSTKLAQIESQDDLLRRIEEASQHVPIERLSLSPQCGFASTAAGNLMTQDDQWRKLELVVETARKVWG</sequence>
<reference evidence="2" key="1">
    <citation type="submission" date="2018-05" db="EMBL/GenBank/DDBJ databases">
        <authorList>
            <person name="Lanie J.A."/>
            <person name="Ng W.-L."/>
            <person name="Kazmierczak K.M."/>
            <person name="Andrzejewski T.M."/>
            <person name="Davidsen T.M."/>
            <person name="Wayne K.J."/>
            <person name="Tettelin H."/>
            <person name="Glass J.I."/>
            <person name="Rusch D."/>
            <person name="Podicherti R."/>
            <person name="Tsui H.-C.T."/>
            <person name="Winkler M.E."/>
        </authorList>
    </citation>
    <scope>NUCLEOTIDE SEQUENCE</scope>
</reference>
<feature type="non-terminal residue" evidence="2">
    <location>
        <position position="1"/>
    </location>
</feature>
<dbReference type="Gene3D" id="3.20.20.210">
    <property type="match status" value="1"/>
</dbReference>
<proteinExistence type="predicted"/>
<dbReference type="GO" id="GO:0003871">
    <property type="term" value="F:5-methyltetrahydropteroyltriglutamate-homocysteine S-methyltransferase activity"/>
    <property type="evidence" value="ECO:0007669"/>
    <property type="project" value="InterPro"/>
</dbReference>
<dbReference type="SUPFAM" id="SSF51726">
    <property type="entry name" value="UROD/MetE-like"/>
    <property type="match status" value="1"/>
</dbReference>
<evidence type="ECO:0000259" key="1">
    <source>
        <dbReference type="Pfam" id="PF01717"/>
    </source>
</evidence>
<dbReference type="PANTHER" id="PTHR43844:SF1">
    <property type="entry name" value="METHIONINE SYNTHASE"/>
    <property type="match status" value="1"/>
</dbReference>
<dbReference type="CDD" id="cd03311">
    <property type="entry name" value="CIMS_C_terminal_like"/>
    <property type="match status" value="1"/>
</dbReference>
<organism evidence="2">
    <name type="scientific">marine metagenome</name>
    <dbReference type="NCBI Taxonomy" id="408172"/>
    <lineage>
        <taxon>unclassified sequences</taxon>
        <taxon>metagenomes</taxon>
        <taxon>ecological metagenomes</taxon>
    </lineage>
</organism>
<dbReference type="GO" id="GO:0009086">
    <property type="term" value="P:methionine biosynthetic process"/>
    <property type="evidence" value="ECO:0007669"/>
    <property type="project" value="InterPro"/>
</dbReference>
<dbReference type="EMBL" id="UINC01115598">
    <property type="protein sequence ID" value="SVC86748.1"/>
    <property type="molecule type" value="Genomic_DNA"/>
</dbReference>
<dbReference type="GO" id="GO:0008270">
    <property type="term" value="F:zinc ion binding"/>
    <property type="evidence" value="ECO:0007669"/>
    <property type="project" value="InterPro"/>
</dbReference>